<dbReference type="Pfam" id="PF00225">
    <property type="entry name" value="Kinesin"/>
    <property type="match status" value="1"/>
</dbReference>
<evidence type="ECO:0000256" key="7">
    <source>
        <dbReference type="ARBA" id="ARBA00023212"/>
    </source>
</evidence>
<organism evidence="14 15">
    <name type="scientific">Rhamnusium bicolor</name>
    <dbReference type="NCBI Taxonomy" id="1586634"/>
    <lineage>
        <taxon>Eukaryota</taxon>
        <taxon>Metazoa</taxon>
        <taxon>Ecdysozoa</taxon>
        <taxon>Arthropoda</taxon>
        <taxon>Hexapoda</taxon>
        <taxon>Insecta</taxon>
        <taxon>Pterygota</taxon>
        <taxon>Neoptera</taxon>
        <taxon>Endopterygota</taxon>
        <taxon>Coleoptera</taxon>
        <taxon>Polyphaga</taxon>
        <taxon>Cucujiformia</taxon>
        <taxon>Chrysomeloidea</taxon>
        <taxon>Cerambycidae</taxon>
        <taxon>Lepturinae</taxon>
        <taxon>Rhagiini</taxon>
        <taxon>Rhamnusium</taxon>
    </lineage>
</organism>
<evidence type="ECO:0000256" key="1">
    <source>
        <dbReference type="ARBA" id="ARBA00004245"/>
    </source>
</evidence>
<accession>A0AAV8ZS71</accession>
<keyword evidence="7" id="KW-0206">Cytoskeleton</keyword>
<keyword evidence="4 9" id="KW-0067">ATP-binding</keyword>
<feature type="compositionally biased region" description="Polar residues" evidence="12">
    <location>
        <begin position="859"/>
        <end position="899"/>
    </location>
</feature>
<evidence type="ECO:0000256" key="4">
    <source>
        <dbReference type="ARBA" id="ARBA00022840"/>
    </source>
</evidence>
<feature type="region of interest" description="Disordered" evidence="12">
    <location>
        <begin position="713"/>
        <end position="732"/>
    </location>
</feature>
<dbReference type="PROSITE" id="PS00411">
    <property type="entry name" value="KINESIN_MOTOR_1"/>
    <property type="match status" value="1"/>
</dbReference>
<comment type="subcellular location">
    <subcellularLocation>
        <location evidence="1">Cytoplasm</location>
        <location evidence="1">Cytoskeleton</location>
    </subcellularLocation>
</comment>
<keyword evidence="15" id="KW-1185">Reference proteome</keyword>
<evidence type="ECO:0000256" key="8">
    <source>
        <dbReference type="ARBA" id="ARBA00060769"/>
    </source>
</evidence>
<protein>
    <recommendedName>
        <fullName evidence="10">Kinesin-like protein</fullName>
    </recommendedName>
</protein>
<keyword evidence="3 9" id="KW-0547">Nucleotide-binding</keyword>
<evidence type="ECO:0000256" key="10">
    <source>
        <dbReference type="RuleBase" id="RU000394"/>
    </source>
</evidence>
<evidence type="ECO:0000256" key="2">
    <source>
        <dbReference type="ARBA" id="ARBA00022701"/>
    </source>
</evidence>
<feature type="coiled-coil region" evidence="11">
    <location>
        <begin position="403"/>
        <end position="440"/>
    </location>
</feature>
<keyword evidence="7" id="KW-0963">Cytoplasm</keyword>
<dbReference type="InterPro" id="IPR027417">
    <property type="entry name" value="P-loop_NTPase"/>
</dbReference>
<dbReference type="SMART" id="SM00129">
    <property type="entry name" value="KISc"/>
    <property type="match status" value="1"/>
</dbReference>
<dbReference type="GO" id="GO:0003777">
    <property type="term" value="F:microtubule motor activity"/>
    <property type="evidence" value="ECO:0007669"/>
    <property type="project" value="InterPro"/>
</dbReference>
<dbReference type="SUPFAM" id="SSF52540">
    <property type="entry name" value="P-loop containing nucleoside triphosphate hydrolases"/>
    <property type="match status" value="1"/>
</dbReference>
<dbReference type="PRINTS" id="PR00380">
    <property type="entry name" value="KINESINHEAVY"/>
</dbReference>
<feature type="region of interest" description="Disordered" evidence="12">
    <location>
        <begin position="852"/>
        <end position="937"/>
    </location>
</feature>
<evidence type="ECO:0000256" key="6">
    <source>
        <dbReference type="ARBA" id="ARBA00023175"/>
    </source>
</evidence>
<dbReference type="Proteomes" id="UP001162156">
    <property type="component" value="Unassembled WGS sequence"/>
</dbReference>
<dbReference type="GO" id="GO:0005874">
    <property type="term" value="C:microtubule"/>
    <property type="evidence" value="ECO:0007669"/>
    <property type="project" value="UniProtKB-KW"/>
</dbReference>
<evidence type="ECO:0000256" key="11">
    <source>
        <dbReference type="SAM" id="Coils"/>
    </source>
</evidence>
<dbReference type="Gene3D" id="3.40.850.10">
    <property type="entry name" value="Kinesin motor domain"/>
    <property type="match status" value="1"/>
</dbReference>
<dbReference type="AlphaFoldDB" id="A0AAV8ZS71"/>
<name>A0AAV8ZS71_9CUCU</name>
<dbReference type="PANTHER" id="PTHR47968:SF65">
    <property type="entry name" value="KINESIN MOTOR DOMAIN-CONTAINING PROTEIN"/>
    <property type="match status" value="1"/>
</dbReference>
<feature type="coiled-coil region" evidence="11">
    <location>
        <begin position="821"/>
        <end position="848"/>
    </location>
</feature>
<dbReference type="CDD" id="cd01370">
    <property type="entry name" value="KISc_KIP3_like"/>
    <property type="match status" value="1"/>
</dbReference>
<gene>
    <name evidence="14" type="ORF">NQ314_001352</name>
</gene>
<dbReference type="InterPro" id="IPR001752">
    <property type="entry name" value="Kinesin_motor_dom"/>
</dbReference>
<keyword evidence="2 10" id="KW-0493">Microtubule</keyword>
<reference evidence="14" key="1">
    <citation type="journal article" date="2023" name="Insect Mol. Biol.">
        <title>Genome sequencing provides insights into the evolution of gene families encoding plant cell wall-degrading enzymes in longhorned beetles.</title>
        <authorList>
            <person name="Shin N.R."/>
            <person name="Okamura Y."/>
            <person name="Kirsch R."/>
            <person name="Pauchet Y."/>
        </authorList>
    </citation>
    <scope>NUCLEOTIDE SEQUENCE</scope>
    <source>
        <strain evidence="14">RBIC_L_NR</strain>
    </source>
</reference>
<feature type="domain" description="Kinesin motor" evidence="13">
    <location>
        <begin position="42"/>
        <end position="381"/>
    </location>
</feature>
<dbReference type="PANTHER" id="PTHR47968">
    <property type="entry name" value="CENTROMERE PROTEIN E"/>
    <property type="match status" value="1"/>
</dbReference>
<proteinExistence type="inferred from homology"/>
<dbReference type="InterPro" id="IPR027640">
    <property type="entry name" value="Kinesin-like_fam"/>
</dbReference>
<evidence type="ECO:0000256" key="12">
    <source>
        <dbReference type="SAM" id="MobiDB-lite"/>
    </source>
</evidence>
<evidence type="ECO:0000313" key="14">
    <source>
        <dbReference type="EMBL" id="KAJ8970205.1"/>
    </source>
</evidence>
<evidence type="ECO:0000256" key="5">
    <source>
        <dbReference type="ARBA" id="ARBA00023054"/>
    </source>
</evidence>
<dbReference type="GO" id="GO:0008017">
    <property type="term" value="F:microtubule binding"/>
    <property type="evidence" value="ECO:0007669"/>
    <property type="project" value="InterPro"/>
</dbReference>
<evidence type="ECO:0000256" key="9">
    <source>
        <dbReference type="PROSITE-ProRule" id="PRU00283"/>
    </source>
</evidence>
<dbReference type="FunFam" id="3.40.850.10:FF:000054">
    <property type="entry name" value="Kinesin-like protein"/>
    <property type="match status" value="1"/>
</dbReference>
<evidence type="ECO:0000313" key="15">
    <source>
        <dbReference type="Proteomes" id="UP001162156"/>
    </source>
</evidence>
<dbReference type="GO" id="GO:0005524">
    <property type="term" value="F:ATP binding"/>
    <property type="evidence" value="ECO:0007669"/>
    <property type="project" value="UniProtKB-UniRule"/>
</dbReference>
<dbReference type="EMBL" id="JANEYF010000394">
    <property type="protein sequence ID" value="KAJ8970205.1"/>
    <property type="molecule type" value="Genomic_DNA"/>
</dbReference>
<dbReference type="PROSITE" id="PS50067">
    <property type="entry name" value="KINESIN_MOTOR_2"/>
    <property type="match status" value="1"/>
</dbReference>
<keyword evidence="5 11" id="KW-0175">Coiled coil</keyword>
<comment type="similarity">
    <text evidence="8">Belongs to the TRAFAC class myosin-kinesin ATPase superfamily. Kinesin family. KIN-8 subfamily.</text>
</comment>
<sequence length="937" mass="106826">MVKSKRELITPRRRASLTKRTIARTLPRPTSSVQTTVNHSPNIRVVVRVRPPNDREEGDNCRIVVKVVDDQMLIFDPKEDAQAFFFHGVQQKGRDLLKKSHKDLQFVFDKVFSKDINNEEVFKNSTYSLIGSLMDGYNCSVFAYGATGAGKTFTMTGKPDRPGITFLTMTELFQKREELSIERDFELGITYLEVYNELVKDLLNPGPPLHLREDSKYGVTVAGIKVYKIQNPDELFSLLEQGNRNRTQHPTDANAESSRSHAVFQVYIHMTIKGTGEVRTAKLSMIDLAGSERGSATGYIGARFTEGANINKSLLALGNCINSLADGQRHVPYRDSKLTRLLKDSLGGNCQTVMIANVSPSSLTYEDTYNTLKYATRAKKIKSNMKRNVVNVEMHVGQYIKMVEDLQTENSLLKKQLTEEKIKNNSNDELQKDFDKLKQQFDKICALGSSNIDDELLEQVKLLVQEKRDILERQFQLQKNEMGTNLRRRIKEEIDARLSGVCTNTPEKKEAHRKIGNAVDRFKKQETAIKGDIVQIESSKLDVDKKIDDLVKENPLLQSYVELELKNLKIFELEQQVKMEQKQSCFLLDDHTEKCTLLEKMAAVLKPCYLTLRGHGFASASLDKQYHDIVLDFQGRKSVKWGEIPDSGISSTSSLCVDEEGRVNRHKRKMEEHTTEILDSTFTMHVNLTPNKPKVKMCAEQLMSKVFKPPPAKRLANCVSPRSPRNKENKPLRRPFGAIESVRSLGLMKGAKSYESTGLRTWSCIHRNKNIEVISETIVKCCKSNLALDYLSQGKSDEASIKSKIEFEKLKIENLMLKRLLEESEFKHKLLENNNKKLLDEKLELIKKEPEVNPKKVTNKNVQDKTQTQKTESFSSATKKQVSTAQVNKQQSKEGNLNLSKPRMTENENNYRQLEEAQLSKMNDIINLSNEKKEEED</sequence>
<evidence type="ECO:0000256" key="3">
    <source>
        <dbReference type="ARBA" id="ARBA00022741"/>
    </source>
</evidence>
<comment type="caution">
    <text evidence="14">The sequence shown here is derived from an EMBL/GenBank/DDBJ whole genome shotgun (WGS) entry which is preliminary data.</text>
</comment>
<dbReference type="InterPro" id="IPR019821">
    <property type="entry name" value="Kinesin_motor_CS"/>
</dbReference>
<dbReference type="GO" id="GO:0007018">
    <property type="term" value="P:microtubule-based movement"/>
    <property type="evidence" value="ECO:0007669"/>
    <property type="project" value="InterPro"/>
</dbReference>
<dbReference type="InterPro" id="IPR036961">
    <property type="entry name" value="Kinesin_motor_dom_sf"/>
</dbReference>
<evidence type="ECO:0000259" key="13">
    <source>
        <dbReference type="PROSITE" id="PS50067"/>
    </source>
</evidence>
<feature type="binding site" evidence="9">
    <location>
        <begin position="145"/>
        <end position="152"/>
    </location>
    <ligand>
        <name>ATP</name>
        <dbReference type="ChEBI" id="CHEBI:30616"/>
    </ligand>
</feature>
<keyword evidence="6 9" id="KW-0505">Motor protein</keyword>